<accession>A0A5S3PZ59</accession>
<organism evidence="7 8">
    <name type="scientific">Maribacter algarum</name>
    <name type="common">ex Zhang et al. 2020</name>
    <dbReference type="NCBI Taxonomy" id="2578118"/>
    <lineage>
        <taxon>Bacteria</taxon>
        <taxon>Pseudomonadati</taxon>
        <taxon>Bacteroidota</taxon>
        <taxon>Flavobacteriia</taxon>
        <taxon>Flavobacteriales</taxon>
        <taxon>Flavobacteriaceae</taxon>
        <taxon>Maribacter</taxon>
    </lineage>
</organism>
<dbReference type="InterPro" id="IPR001613">
    <property type="entry name" value="Flavin_amine_oxidase"/>
</dbReference>
<evidence type="ECO:0000256" key="4">
    <source>
        <dbReference type="PIRSR" id="PIRSR601613-1"/>
    </source>
</evidence>
<dbReference type="PANTHER" id="PTHR43563:SF1">
    <property type="entry name" value="AMINE OXIDASE [FLAVIN-CONTAINING] B"/>
    <property type="match status" value="1"/>
</dbReference>
<dbReference type="SUPFAM" id="SSF51905">
    <property type="entry name" value="FAD/NAD(P)-binding domain"/>
    <property type="match status" value="1"/>
</dbReference>
<comment type="cofactor">
    <cofactor evidence="1">
        <name>FAD</name>
        <dbReference type="ChEBI" id="CHEBI:57692"/>
    </cofactor>
</comment>
<comment type="similarity">
    <text evidence="2">Belongs to the flavin monoamine oxidase family.</text>
</comment>
<evidence type="ECO:0000313" key="7">
    <source>
        <dbReference type="EMBL" id="TMM58607.1"/>
    </source>
</evidence>
<evidence type="ECO:0000256" key="3">
    <source>
        <dbReference type="ARBA" id="ARBA00023002"/>
    </source>
</evidence>
<dbReference type="PRINTS" id="PR00757">
    <property type="entry name" value="AMINEOXDASEF"/>
</dbReference>
<evidence type="ECO:0000256" key="1">
    <source>
        <dbReference type="ARBA" id="ARBA00001974"/>
    </source>
</evidence>
<dbReference type="SUPFAM" id="SSF54373">
    <property type="entry name" value="FAD-linked reductases, C-terminal domain"/>
    <property type="match status" value="1"/>
</dbReference>
<name>A0A5S3PZ59_9FLAO</name>
<gene>
    <name evidence="7" type="ORF">FEE95_04030</name>
</gene>
<dbReference type="InterPro" id="IPR050703">
    <property type="entry name" value="Flavin_MAO"/>
</dbReference>
<dbReference type="InterPro" id="IPR006311">
    <property type="entry name" value="TAT_signal"/>
</dbReference>
<keyword evidence="8" id="KW-1185">Reference proteome</keyword>
<dbReference type="Proteomes" id="UP000310314">
    <property type="component" value="Unassembled WGS sequence"/>
</dbReference>
<dbReference type="GO" id="GO:0016491">
    <property type="term" value="F:oxidoreductase activity"/>
    <property type="evidence" value="ECO:0007669"/>
    <property type="project" value="UniProtKB-KW"/>
</dbReference>
<keyword evidence="3" id="KW-0560">Oxidoreductase</keyword>
<dbReference type="PROSITE" id="PS51318">
    <property type="entry name" value="TAT"/>
    <property type="match status" value="1"/>
</dbReference>
<comment type="caution">
    <text evidence="7">The sequence shown here is derived from an EMBL/GenBank/DDBJ whole genome shotgun (WGS) entry which is preliminary data.</text>
</comment>
<dbReference type="AlphaFoldDB" id="A0A5S3PZ59"/>
<keyword evidence="5" id="KW-0472">Membrane</keyword>
<dbReference type="InterPro" id="IPR002937">
    <property type="entry name" value="Amino_oxidase"/>
</dbReference>
<keyword evidence="5" id="KW-0812">Transmembrane</keyword>
<evidence type="ECO:0000256" key="2">
    <source>
        <dbReference type="ARBA" id="ARBA00005995"/>
    </source>
</evidence>
<dbReference type="Pfam" id="PF01593">
    <property type="entry name" value="Amino_oxidase"/>
    <property type="match status" value="1"/>
</dbReference>
<feature type="binding site" evidence="4">
    <location>
        <position position="281"/>
    </location>
    <ligand>
        <name>FAD</name>
        <dbReference type="ChEBI" id="CHEBI:57692"/>
    </ligand>
</feature>
<protein>
    <submittedName>
        <fullName evidence="7">FAD-binding protein</fullName>
    </submittedName>
</protein>
<feature type="domain" description="Amine oxidase" evidence="6">
    <location>
        <begin position="55"/>
        <end position="491"/>
    </location>
</feature>
<dbReference type="Gene3D" id="1.10.405.10">
    <property type="entry name" value="Guanine Nucleotide Dissociation Inhibitor, domain 1"/>
    <property type="match status" value="1"/>
</dbReference>
<dbReference type="RefSeq" id="WP_138656539.1">
    <property type="nucleotide sequence ID" value="NZ_VATY01000001.1"/>
</dbReference>
<keyword evidence="5" id="KW-1133">Transmembrane helix</keyword>
<evidence type="ECO:0000313" key="8">
    <source>
        <dbReference type="Proteomes" id="UP000310314"/>
    </source>
</evidence>
<dbReference type="Gene3D" id="3.50.50.60">
    <property type="entry name" value="FAD/NAD(P)-binding domain"/>
    <property type="match status" value="1"/>
</dbReference>
<evidence type="ECO:0000259" key="6">
    <source>
        <dbReference type="Pfam" id="PF01593"/>
    </source>
</evidence>
<proteinExistence type="inferred from homology"/>
<feature type="binding site" evidence="4">
    <location>
        <position position="470"/>
    </location>
    <ligand>
        <name>FAD</name>
        <dbReference type="ChEBI" id="CHEBI:57692"/>
    </ligand>
</feature>
<dbReference type="InterPro" id="IPR036188">
    <property type="entry name" value="FAD/NAD-bd_sf"/>
</dbReference>
<feature type="transmembrane region" description="Helical" evidence="5">
    <location>
        <begin position="21"/>
        <end position="40"/>
    </location>
</feature>
<feature type="binding site" evidence="4">
    <location>
        <position position="389"/>
    </location>
    <ligand>
        <name>substrate</name>
    </ligand>
</feature>
<dbReference type="Gene3D" id="3.90.660.10">
    <property type="match status" value="1"/>
</dbReference>
<sequence>MKNEKKIQQSINRREMLKKSGLALAAAPFYFGLNSCVSGAKKTMDADVIIVGAGLAGLNAALLFEQAGFKVKIVEATDRLGGRVHTAKESDVPGHPELGGNGIGGGYARVLDAAQKYGVSMGPMRPRTEARKGELVYRIKNNFILPEEWPTHDLNTLPEGYRKGLPAYVTWGHFGKINPLPENDLAAWRDPKYKDWDKSTYSVLKDEGFSDDDIKLVMGTNSSYGVDAQNISIMMYFQILTWIGQQNASTGKGGAIVGGNQRLPEAMAAAFKQDIMLSSPVKSIASEADATTITLDNGNTLRAPYCLVTLPASALRRIQISPSAQGIQQKGFQNLDYTPVVQLHYVPKKKYWEEDGLPPSMWCDNLAGRFMALKNDLQDPDRVTSCVAFLNSNVALEIDKMKQEDAIALVTKTLEDIRPSLKGALDFTYYWTWVNNPYAGGAYAYWKPGEITDFANNLADPIGRIHFAGEHTAVMNRGMEGAMESGERAAFELMDLLG</sequence>
<feature type="binding site" evidence="4">
    <location>
        <begin position="75"/>
        <end position="76"/>
    </location>
    <ligand>
        <name>FAD</name>
        <dbReference type="ChEBI" id="CHEBI:57692"/>
    </ligand>
</feature>
<reference evidence="7 8" key="1">
    <citation type="submission" date="2019-05" db="EMBL/GenBank/DDBJ databases">
        <authorList>
            <person name="Zhang J.-Y."/>
            <person name="Feg X."/>
            <person name="Du Z.-J."/>
        </authorList>
    </citation>
    <scope>NUCLEOTIDE SEQUENCE [LARGE SCALE GENOMIC DNA]</scope>
    <source>
        <strain evidence="7 8">RZ26</strain>
    </source>
</reference>
<dbReference type="EMBL" id="VATY01000001">
    <property type="protein sequence ID" value="TMM58607.1"/>
    <property type="molecule type" value="Genomic_DNA"/>
</dbReference>
<dbReference type="OrthoDB" id="9767561at2"/>
<dbReference type="PANTHER" id="PTHR43563">
    <property type="entry name" value="AMINE OXIDASE"/>
    <property type="match status" value="1"/>
</dbReference>
<evidence type="ECO:0000256" key="5">
    <source>
        <dbReference type="SAM" id="Phobius"/>
    </source>
</evidence>